<dbReference type="InterPro" id="IPR056549">
    <property type="entry name" value="HTH_NOL4"/>
</dbReference>
<feature type="compositionally biased region" description="Polar residues" evidence="1">
    <location>
        <begin position="268"/>
        <end position="283"/>
    </location>
</feature>
<evidence type="ECO:0000256" key="1">
    <source>
        <dbReference type="SAM" id="MobiDB-lite"/>
    </source>
</evidence>
<dbReference type="Pfam" id="PF23079">
    <property type="entry name" value="HTH_NOL4_2nd"/>
    <property type="match status" value="1"/>
</dbReference>
<feature type="compositionally biased region" description="Polar residues" evidence="1">
    <location>
        <begin position="361"/>
        <end position="372"/>
    </location>
</feature>
<dbReference type="InterPro" id="IPR039788">
    <property type="entry name" value="NOL4/NOL4L"/>
</dbReference>
<dbReference type="PANTHER" id="PTHR12449">
    <property type="entry name" value="DEATH DOMAIN-CONTAINING PROTEIN"/>
    <property type="match status" value="1"/>
</dbReference>
<reference evidence="3 4" key="1">
    <citation type="submission" date="2025-05" db="UniProtKB">
        <authorList>
            <consortium name="RefSeq"/>
        </authorList>
    </citation>
    <scope>NUCLEOTIDE SEQUENCE [LARGE SCALE GENOMIC DNA]</scope>
</reference>
<dbReference type="RefSeq" id="XP_065647726.1">
    <property type="nucleotide sequence ID" value="XM_065791654.1"/>
</dbReference>
<dbReference type="GeneID" id="101238445"/>
<feature type="region of interest" description="Disordered" evidence="1">
    <location>
        <begin position="656"/>
        <end position="680"/>
    </location>
</feature>
<evidence type="ECO:0000313" key="5">
    <source>
        <dbReference type="RefSeq" id="XP_065647726.1"/>
    </source>
</evidence>
<protein>
    <submittedName>
        <fullName evidence="4 5">Uncharacterized protein LOC101238445 isoform X4</fullName>
    </submittedName>
</protein>
<evidence type="ECO:0000313" key="4">
    <source>
        <dbReference type="RefSeq" id="XP_065647725.1"/>
    </source>
</evidence>
<dbReference type="Proteomes" id="UP001652625">
    <property type="component" value="Chromosome 02"/>
</dbReference>
<gene>
    <name evidence="4 5" type="primary">LOC101238445</name>
</gene>
<name>A0ABM4BFK0_HYDVU</name>
<feature type="domain" description="Nucleolar protein 4 helical" evidence="2">
    <location>
        <begin position="46"/>
        <end position="142"/>
    </location>
</feature>
<evidence type="ECO:0000313" key="3">
    <source>
        <dbReference type="Proteomes" id="UP001652625"/>
    </source>
</evidence>
<accession>A0ABM4BFK0</accession>
<feature type="region of interest" description="Disordered" evidence="1">
    <location>
        <begin position="266"/>
        <end position="287"/>
    </location>
</feature>
<proteinExistence type="predicted"/>
<feature type="compositionally biased region" description="Basic and acidic residues" evidence="1">
    <location>
        <begin position="658"/>
        <end position="680"/>
    </location>
</feature>
<dbReference type="PANTHER" id="PTHR12449:SF22">
    <property type="entry name" value="NUCLEOLAR PROTEIN 4"/>
    <property type="match status" value="1"/>
</dbReference>
<sequence>MMIQYPSTETNYKSPEDHLDDNDEDDDDEVESLAKKNEPQKPVSAERLKAFNMFVRLFIDENLDRLVPISKQPKEKINAIIMSCQRQFPEFEDRARKRIRTYLKSCRRSIRLREDTSKPTLYQPATHPPEISHILAQACQNESHEAAKRQRLDIEKDGQKNGFLSNIYGKKDAMSPPFVSSSSNIELTHAEIISIKALIDGYRQSASFLHRSADELECILKNVHSPKVDSIKKEENRCPHGELLVSSVSISELKRKADQLGSLELNKQPFSSSSPTKALCNSSKSERISPSKFNFSEDLSSNKTIVDEEISHKKTDNTDSIEQVKSDISEKFNQKQSSSTLSRYLEPNHLEPNIESDESVEAQTDTTSKSSANEVYLVSESLNEEALSNNHLGVKQSSYQNNASEILYIPETSKSRVERNISKDKASQILTPIYSKRLQYTSVQHNRNFSPIPTTISLDNYERFETHQQRHSDMNSERIPHHSNMAQQLRNSTYGNIHSIHMSSSSQSPCSDDIPYDLHQKRITQENFYADTPSPKHSSANISLYAKTQLSPKLHSQFTGGNQRSQTVLYSPRQQSHQVRYHIGQQSRQNQLNNYTVFNFDSPSPQAYYENRHQHQQQNFHSVVSPHSYHPVISPNHSPLVQDLSKQTHFSDINRQSHYHDHSASSHGEYTHFDIHQMNK</sequence>
<feature type="compositionally biased region" description="Basic and acidic residues" evidence="1">
    <location>
        <begin position="32"/>
        <end position="42"/>
    </location>
</feature>
<feature type="region of interest" description="Disordered" evidence="1">
    <location>
        <begin position="1"/>
        <end position="42"/>
    </location>
</feature>
<organism evidence="3 4">
    <name type="scientific">Hydra vulgaris</name>
    <name type="common">Hydra</name>
    <name type="synonym">Hydra attenuata</name>
    <dbReference type="NCBI Taxonomy" id="6087"/>
    <lineage>
        <taxon>Eukaryota</taxon>
        <taxon>Metazoa</taxon>
        <taxon>Cnidaria</taxon>
        <taxon>Hydrozoa</taxon>
        <taxon>Hydroidolina</taxon>
        <taxon>Anthoathecata</taxon>
        <taxon>Aplanulata</taxon>
        <taxon>Hydridae</taxon>
        <taxon>Hydra</taxon>
    </lineage>
</organism>
<feature type="region of interest" description="Disordered" evidence="1">
    <location>
        <begin position="328"/>
        <end position="372"/>
    </location>
</feature>
<feature type="compositionally biased region" description="Polar residues" evidence="1">
    <location>
        <begin position="1"/>
        <end position="13"/>
    </location>
</feature>
<keyword evidence="3" id="KW-1185">Reference proteome</keyword>
<feature type="compositionally biased region" description="Acidic residues" evidence="1">
    <location>
        <begin position="18"/>
        <end position="31"/>
    </location>
</feature>
<evidence type="ECO:0000259" key="2">
    <source>
        <dbReference type="Pfam" id="PF23079"/>
    </source>
</evidence>
<dbReference type="RefSeq" id="XP_065647725.1">
    <property type="nucleotide sequence ID" value="XM_065791653.1"/>
</dbReference>